<feature type="binding site" evidence="23">
    <location>
        <begin position="1190"/>
        <end position="1191"/>
    </location>
    <ligand>
        <name>S-adenosyl-L-methionine</name>
        <dbReference type="ChEBI" id="CHEBI:59789"/>
    </ligand>
</feature>
<evidence type="ECO:0000259" key="25">
    <source>
        <dbReference type="PROSITE" id="PS50970"/>
    </source>
</evidence>
<dbReference type="FunFam" id="3.20.20.330:FF:000001">
    <property type="entry name" value="Methionine synthase"/>
    <property type="match status" value="1"/>
</dbReference>
<evidence type="ECO:0000256" key="21">
    <source>
        <dbReference type="PIRNR" id="PIRNR000381"/>
    </source>
</evidence>
<dbReference type="GO" id="GO:0046653">
    <property type="term" value="P:tetrahydrofolate metabolic process"/>
    <property type="evidence" value="ECO:0007669"/>
    <property type="project" value="TreeGrafter"/>
</dbReference>
<evidence type="ECO:0000256" key="23">
    <source>
        <dbReference type="PIRSR" id="PIRSR000381-2"/>
    </source>
</evidence>
<evidence type="ECO:0000256" key="22">
    <source>
        <dbReference type="PIRSR" id="PIRSR000381-1"/>
    </source>
</evidence>
<dbReference type="NCBIfam" id="NF007024">
    <property type="entry name" value="PRK09490.1"/>
    <property type="match status" value="1"/>
</dbReference>
<evidence type="ECO:0000256" key="20">
    <source>
        <dbReference type="NCBIfam" id="TIGR02082"/>
    </source>
</evidence>
<dbReference type="InterPro" id="IPR003759">
    <property type="entry name" value="Cbl-bd_cap"/>
</dbReference>
<keyword evidence="12 21" id="KW-0949">S-adenosyl-L-methionine</keyword>
<dbReference type="PROSITE" id="PS50974">
    <property type="entry name" value="ADOMET_ACTIVATION"/>
    <property type="match status" value="1"/>
</dbReference>
<evidence type="ECO:0000256" key="24">
    <source>
        <dbReference type="PROSITE-ProRule" id="PRU00333"/>
    </source>
</evidence>
<dbReference type="InterPro" id="IPR036589">
    <property type="entry name" value="HCY_dom_sf"/>
</dbReference>
<dbReference type="SUPFAM" id="SSF56507">
    <property type="entry name" value="Methionine synthase activation domain-like"/>
    <property type="match status" value="1"/>
</dbReference>
<dbReference type="PANTHER" id="PTHR45833:SF1">
    <property type="entry name" value="METHIONINE SYNTHASE"/>
    <property type="match status" value="1"/>
</dbReference>
<dbReference type="Pfam" id="PF02310">
    <property type="entry name" value="B12-binding"/>
    <property type="match status" value="1"/>
</dbReference>
<dbReference type="Gene3D" id="3.40.50.280">
    <property type="entry name" value="Cobalamin-binding domain"/>
    <property type="match status" value="1"/>
</dbReference>
<dbReference type="PROSITE" id="PS51337">
    <property type="entry name" value="B12_BINDING_NTER"/>
    <property type="match status" value="1"/>
</dbReference>
<keyword evidence="8 21" id="KW-0489">Methyltransferase</keyword>
<evidence type="ECO:0000256" key="8">
    <source>
        <dbReference type="ARBA" id="ARBA00022603"/>
    </source>
</evidence>
<feature type="binding site" evidence="22 24">
    <location>
        <position position="246"/>
    </location>
    <ligand>
        <name>Zn(2+)</name>
        <dbReference type="ChEBI" id="CHEBI:29105"/>
    </ligand>
</feature>
<feature type="binding site" evidence="23">
    <location>
        <position position="860"/>
    </location>
    <ligand>
        <name>methylcob(III)alamin</name>
        <dbReference type="ChEBI" id="CHEBI:28115"/>
    </ligand>
</feature>
<accession>A0A6B1DWM8</accession>
<dbReference type="InterPro" id="IPR011822">
    <property type="entry name" value="MetH"/>
</dbReference>
<dbReference type="Gene3D" id="3.10.196.10">
    <property type="entry name" value="Vitamin B12-dependent methionine synthase, activation domain"/>
    <property type="match status" value="1"/>
</dbReference>
<dbReference type="InterPro" id="IPR004223">
    <property type="entry name" value="VitB12-dep_Met_synth_activ_dom"/>
</dbReference>
<dbReference type="FunFam" id="1.10.1240.10:FF:000001">
    <property type="entry name" value="Methionine synthase"/>
    <property type="match status" value="1"/>
</dbReference>
<comment type="domain">
    <text evidence="21">Modular enzyme with four functionally distinct domains. The isolated Hcy-binding domain catalyzes methyl transfer from free methylcobalamin to homocysteine. The Hcy-binding domain in association with the pterin-binding domain catalyzes the methylation of cob(I)alamin by methyltetrahydrofolate and the methylation of homocysteine. The B12-binding domain binds the cofactor. The AdoMet activation domain binds S-adenosyl-L-methionine. Under aerobic conditions cob(I)alamin can be converted to inactive cob(II)alamin. Reductive methylation by S-adenosyl-L-methionine and flavodoxin regenerates methylcobalamin.</text>
</comment>
<dbReference type="GO" id="GO:0031419">
    <property type="term" value="F:cobalamin binding"/>
    <property type="evidence" value="ECO:0007669"/>
    <property type="project" value="UniProtKB-UniRule"/>
</dbReference>
<comment type="similarity">
    <text evidence="5">Belongs to the vitamin-B12 dependent methionine synthase family.</text>
</comment>
<comment type="catalytic activity">
    <reaction evidence="1 21">
        <text>(6S)-5-methyl-5,6,7,8-tetrahydrofolate + L-homocysteine = (6S)-5,6,7,8-tetrahydrofolate + L-methionine</text>
        <dbReference type="Rhea" id="RHEA:11172"/>
        <dbReference type="ChEBI" id="CHEBI:18608"/>
        <dbReference type="ChEBI" id="CHEBI:57453"/>
        <dbReference type="ChEBI" id="CHEBI:57844"/>
        <dbReference type="ChEBI" id="CHEBI:58199"/>
        <dbReference type="EC" id="2.1.1.13"/>
    </reaction>
</comment>
<dbReference type="NCBIfam" id="TIGR02082">
    <property type="entry name" value="metH"/>
    <property type="match status" value="1"/>
</dbReference>
<evidence type="ECO:0000256" key="13">
    <source>
        <dbReference type="ARBA" id="ARBA00022723"/>
    </source>
</evidence>
<dbReference type="PROSITE" id="PS51332">
    <property type="entry name" value="B12_BINDING"/>
    <property type="match status" value="1"/>
</dbReference>
<protein>
    <recommendedName>
        <fullName evidence="7 20">Methionine synthase</fullName>
        <ecNumber evidence="6 20">2.1.1.13</ecNumber>
    </recommendedName>
    <alternativeName>
        <fullName evidence="19 21">5-methyltetrahydrofolate--homocysteine methyltransferase</fullName>
    </alternativeName>
</protein>
<evidence type="ECO:0000256" key="2">
    <source>
        <dbReference type="ARBA" id="ARBA00001947"/>
    </source>
</evidence>
<organism evidence="30">
    <name type="scientific">Caldilineaceae bacterium SB0662_bin_9</name>
    <dbReference type="NCBI Taxonomy" id="2605258"/>
    <lineage>
        <taxon>Bacteria</taxon>
        <taxon>Bacillati</taxon>
        <taxon>Chloroflexota</taxon>
        <taxon>Caldilineae</taxon>
        <taxon>Caldilineales</taxon>
        <taxon>Caldilineaceae</taxon>
    </lineage>
</organism>
<dbReference type="CDD" id="cd00740">
    <property type="entry name" value="MeTr"/>
    <property type="match status" value="1"/>
</dbReference>
<evidence type="ECO:0000256" key="12">
    <source>
        <dbReference type="ARBA" id="ARBA00022691"/>
    </source>
</evidence>
<dbReference type="GO" id="GO:0032259">
    <property type="term" value="P:methylation"/>
    <property type="evidence" value="ECO:0007669"/>
    <property type="project" value="UniProtKB-KW"/>
</dbReference>
<dbReference type="EMBL" id="VXPY01000113">
    <property type="protein sequence ID" value="MYD91771.1"/>
    <property type="molecule type" value="Genomic_DNA"/>
</dbReference>
<evidence type="ECO:0000256" key="6">
    <source>
        <dbReference type="ARBA" id="ARBA00012032"/>
    </source>
</evidence>
<dbReference type="Pfam" id="PF02574">
    <property type="entry name" value="S-methyl_trans"/>
    <property type="match status" value="1"/>
</dbReference>
<feature type="binding site" evidence="23">
    <location>
        <begin position="756"/>
        <end position="760"/>
    </location>
    <ligand>
        <name>methylcob(III)alamin</name>
        <dbReference type="ChEBI" id="CHEBI:28115"/>
    </ligand>
</feature>
<dbReference type="SMART" id="SM01018">
    <property type="entry name" value="B12-binding_2"/>
    <property type="match status" value="1"/>
</dbReference>
<comment type="caution">
    <text evidence="30">The sequence shown here is derived from an EMBL/GenBank/DDBJ whole genome shotgun (WGS) entry which is preliminary data.</text>
</comment>
<keyword evidence="11 21" id="KW-0808">Transferase</keyword>
<evidence type="ECO:0000259" key="29">
    <source>
        <dbReference type="PROSITE" id="PS51337"/>
    </source>
</evidence>
<evidence type="ECO:0000256" key="11">
    <source>
        <dbReference type="ARBA" id="ARBA00022679"/>
    </source>
</evidence>
<keyword evidence="17 21" id="KW-0170">Cobalt</keyword>
<dbReference type="FunFam" id="3.20.20.20:FF:000002">
    <property type="entry name" value="Methionine synthase"/>
    <property type="match status" value="1"/>
</dbReference>
<feature type="binding site" evidence="23">
    <location>
        <position position="946"/>
    </location>
    <ligand>
        <name>S-adenosyl-L-methionine</name>
        <dbReference type="ChEBI" id="CHEBI:59789"/>
    </ligand>
</feature>
<keyword evidence="16 21" id="KW-0486">Methionine biosynthesis</keyword>
<dbReference type="PIRSF" id="PIRSF000381">
    <property type="entry name" value="MetH"/>
    <property type="match status" value="1"/>
</dbReference>
<feature type="binding site" evidence="22 24">
    <location>
        <position position="309"/>
    </location>
    <ligand>
        <name>Zn(2+)</name>
        <dbReference type="ChEBI" id="CHEBI:29105"/>
    </ligand>
</feature>
<evidence type="ECO:0000256" key="5">
    <source>
        <dbReference type="ARBA" id="ARBA00010398"/>
    </source>
</evidence>
<keyword evidence="14" id="KW-0677">Repeat</keyword>
<feature type="domain" description="B12-binding" evidence="28">
    <location>
        <begin position="746"/>
        <end position="881"/>
    </location>
</feature>
<feature type="domain" description="Hcy-binding" evidence="25">
    <location>
        <begin position="4"/>
        <end position="324"/>
    </location>
</feature>
<evidence type="ECO:0000256" key="19">
    <source>
        <dbReference type="ARBA" id="ARBA00031040"/>
    </source>
</evidence>
<gene>
    <name evidence="30" type="primary">metH</name>
    <name evidence="30" type="ORF">F4Y08_15800</name>
</gene>
<dbReference type="UniPathway" id="UPA00051">
    <property type="reaction ID" value="UER00081"/>
</dbReference>
<evidence type="ECO:0000256" key="16">
    <source>
        <dbReference type="ARBA" id="ARBA00023167"/>
    </source>
</evidence>
<evidence type="ECO:0000256" key="1">
    <source>
        <dbReference type="ARBA" id="ARBA00001700"/>
    </source>
</evidence>
<evidence type="ECO:0000256" key="4">
    <source>
        <dbReference type="ARBA" id="ARBA00005178"/>
    </source>
</evidence>
<proteinExistence type="inferred from homology"/>
<evidence type="ECO:0000313" key="30">
    <source>
        <dbReference type="EMBL" id="MYD91771.1"/>
    </source>
</evidence>
<comment type="cofactor">
    <cofactor evidence="3 21 22">
        <name>methylcob(III)alamin</name>
        <dbReference type="ChEBI" id="CHEBI:28115"/>
    </cofactor>
</comment>
<dbReference type="InterPro" id="IPR036594">
    <property type="entry name" value="Meth_synthase_dom"/>
</dbReference>
<dbReference type="PANTHER" id="PTHR45833">
    <property type="entry name" value="METHIONINE SYNTHASE"/>
    <property type="match status" value="1"/>
</dbReference>
<dbReference type="InterPro" id="IPR050554">
    <property type="entry name" value="Met_Synthase/Corrinoid"/>
</dbReference>
<dbReference type="CDD" id="cd02069">
    <property type="entry name" value="methionine_synthase_B12_BD"/>
    <property type="match status" value="1"/>
</dbReference>
<dbReference type="SUPFAM" id="SSF52242">
    <property type="entry name" value="Cobalamin (vitamin B12)-binding domain"/>
    <property type="match status" value="1"/>
</dbReference>
<dbReference type="SUPFAM" id="SSF82282">
    <property type="entry name" value="Homocysteine S-methyltransferase"/>
    <property type="match status" value="1"/>
</dbReference>
<feature type="binding site" evidence="23">
    <location>
        <position position="1135"/>
    </location>
    <ligand>
        <name>S-adenosyl-L-methionine</name>
        <dbReference type="ChEBI" id="CHEBI:59789"/>
    </ligand>
</feature>
<dbReference type="PROSITE" id="PS50972">
    <property type="entry name" value="PTERIN_BINDING"/>
    <property type="match status" value="1"/>
</dbReference>
<keyword evidence="15 21" id="KW-0862">Zinc</keyword>
<evidence type="ECO:0000259" key="28">
    <source>
        <dbReference type="PROSITE" id="PS51332"/>
    </source>
</evidence>
<evidence type="ECO:0000256" key="17">
    <source>
        <dbReference type="ARBA" id="ARBA00023285"/>
    </source>
</evidence>
<feature type="binding site" evidence="23">
    <location>
        <position position="808"/>
    </location>
    <ligand>
        <name>methylcob(III)alamin</name>
        <dbReference type="ChEBI" id="CHEBI:28115"/>
    </ligand>
</feature>
<feature type="binding site" evidence="23">
    <location>
        <position position="804"/>
    </location>
    <ligand>
        <name>methylcob(III)alamin</name>
        <dbReference type="ChEBI" id="CHEBI:28115"/>
    </ligand>
</feature>
<dbReference type="GO" id="GO:0005829">
    <property type="term" value="C:cytosol"/>
    <property type="evidence" value="ECO:0007669"/>
    <property type="project" value="TreeGrafter"/>
</dbReference>
<evidence type="ECO:0000256" key="14">
    <source>
        <dbReference type="ARBA" id="ARBA00022737"/>
    </source>
</evidence>
<reference evidence="30" key="1">
    <citation type="submission" date="2019-09" db="EMBL/GenBank/DDBJ databases">
        <title>Characterisation of the sponge microbiome using genome-centric metagenomics.</title>
        <authorList>
            <person name="Engelberts J.P."/>
            <person name="Robbins S.J."/>
            <person name="De Goeij J.M."/>
            <person name="Aranda M."/>
            <person name="Bell S.C."/>
            <person name="Webster N.S."/>
        </authorList>
    </citation>
    <scope>NUCLEOTIDE SEQUENCE</scope>
    <source>
        <strain evidence="30">SB0662_bin_9</strain>
    </source>
</reference>
<dbReference type="GO" id="GO:0050667">
    <property type="term" value="P:homocysteine metabolic process"/>
    <property type="evidence" value="ECO:0007669"/>
    <property type="project" value="TreeGrafter"/>
</dbReference>
<dbReference type="InterPro" id="IPR011005">
    <property type="entry name" value="Dihydropteroate_synth-like_sf"/>
</dbReference>
<feature type="binding site" evidence="23">
    <location>
        <position position="691"/>
    </location>
    <ligand>
        <name>methylcob(III)alamin</name>
        <dbReference type="ChEBI" id="CHEBI:28115"/>
    </ligand>
</feature>
<dbReference type="Pfam" id="PF00809">
    <property type="entry name" value="Pterin_bind"/>
    <property type="match status" value="1"/>
</dbReference>
<comment type="function">
    <text evidence="18 21">Catalyzes the transfer of a methyl group from methyl-cobalamin to homocysteine, yielding enzyme-bound cob(I)alamin and methionine. Subsequently, remethylates the cofactor using methyltetrahydrofolate.</text>
</comment>
<dbReference type="AlphaFoldDB" id="A0A6B1DWM8"/>
<feature type="binding site" description="axial binding residue" evidence="22">
    <location>
        <position position="759"/>
    </location>
    <ligand>
        <name>methylcob(III)alamin</name>
        <dbReference type="ChEBI" id="CHEBI:28115"/>
    </ligand>
    <ligandPart>
        <name>Co</name>
        <dbReference type="ChEBI" id="CHEBI:27638"/>
    </ligandPart>
</feature>
<dbReference type="InterPro" id="IPR003726">
    <property type="entry name" value="HCY_dom"/>
</dbReference>
<evidence type="ECO:0000256" key="9">
    <source>
        <dbReference type="ARBA" id="ARBA00022605"/>
    </source>
</evidence>
<evidence type="ECO:0000259" key="27">
    <source>
        <dbReference type="PROSITE" id="PS50974"/>
    </source>
</evidence>
<comment type="cofactor">
    <cofactor evidence="2 21 24">
        <name>Zn(2+)</name>
        <dbReference type="ChEBI" id="CHEBI:29105"/>
    </cofactor>
</comment>
<feature type="domain" description="B12-binding N-terminal" evidence="29">
    <location>
        <begin position="647"/>
        <end position="741"/>
    </location>
</feature>
<dbReference type="Gene3D" id="3.20.20.20">
    <property type="entry name" value="Dihydropteroate synthase-like"/>
    <property type="match status" value="1"/>
</dbReference>
<dbReference type="Gene3D" id="3.20.20.330">
    <property type="entry name" value="Homocysteine-binding-like domain"/>
    <property type="match status" value="1"/>
</dbReference>
<evidence type="ECO:0000256" key="18">
    <source>
        <dbReference type="ARBA" id="ARBA00025552"/>
    </source>
</evidence>
<dbReference type="SUPFAM" id="SSF51717">
    <property type="entry name" value="Dihydropteroate synthetase-like"/>
    <property type="match status" value="1"/>
</dbReference>
<evidence type="ECO:0000256" key="3">
    <source>
        <dbReference type="ARBA" id="ARBA00001956"/>
    </source>
</evidence>
<keyword evidence="10 21" id="KW-0846">Cobalamin</keyword>
<keyword evidence="13 21" id="KW-0479">Metal-binding</keyword>
<keyword evidence="9 21" id="KW-0028">Amino-acid biosynthesis</keyword>
<feature type="domain" description="Pterin-binding" evidence="26">
    <location>
        <begin position="355"/>
        <end position="615"/>
    </location>
</feature>
<evidence type="ECO:0000256" key="7">
    <source>
        <dbReference type="ARBA" id="ARBA00013998"/>
    </source>
</evidence>
<comment type="pathway">
    <text evidence="4 21">Amino-acid biosynthesis; L-methionine biosynthesis via de novo pathway; L-methionine from L-homocysteine (MetH route): step 1/1.</text>
</comment>
<dbReference type="GO" id="GO:0008705">
    <property type="term" value="F:methionine synthase activity"/>
    <property type="evidence" value="ECO:0007669"/>
    <property type="project" value="UniProtKB-UniRule"/>
</dbReference>
<evidence type="ECO:0000256" key="15">
    <source>
        <dbReference type="ARBA" id="ARBA00022833"/>
    </source>
</evidence>
<dbReference type="Gene3D" id="1.10.288.10">
    <property type="entry name" value="Cobalamin-dependent Methionine Synthase, domain 2"/>
    <property type="match status" value="1"/>
</dbReference>
<dbReference type="Pfam" id="PF02965">
    <property type="entry name" value="Met_synt_B12"/>
    <property type="match status" value="1"/>
</dbReference>
<feature type="binding site" evidence="22 24">
    <location>
        <position position="310"/>
    </location>
    <ligand>
        <name>Zn(2+)</name>
        <dbReference type="ChEBI" id="CHEBI:29105"/>
    </ligand>
</feature>
<name>A0A6B1DWM8_9CHLR</name>
<evidence type="ECO:0000256" key="10">
    <source>
        <dbReference type="ARBA" id="ARBA00022628"/>
    </source>
</evidence>
<sequence length="1225" mass="133304">MYSPSDLLRAAAERILILDGAMGTLLQEHRLTPADYAGDRFRDHPRPVMGCHDLLCLTQPRIIRDIHRQYLDAGADIVSTNTFTATGIALADFGLSDLAYELNVAAARIGREAVDGRDYADPDRPRFVAGSIGPTNVTASLSPDVSDPAFRNTSFDELEAAYREQARGLMDGGADLLLVETVFDTLNAKAALFAVQGLFRDVGRSLPVMVSISVVDASGRNLSGQTPEAFWHSVRHVEPFSVGINCSLGSTDMLPYISRLAEVANTRIHCYPNAGLPNAFGGYDETPEEMAAALRETAVKGELNIAGSCCGSGPDHTRRIRAALADLAPRPVPEHAPATVLAGMEPCRVAPEINFINIGERTNVSGSARFRRLIRRDRFEDAVQVAAEQVANGAQMVDVNFDDGLLDGPACMRRFLRLLAGEPDVARVPIVIDSSRWEILETGLREVQGKALVNSLSLKEGEEEFLRQADLCRRYGAAVVVMAFDETGQADTLERKLEVSHRAYRLLTEHGFPPEDIVLDPNILTVGTGIEEHDDYAIAFIEAVRGIKEELPYCKVSGGVSNISFAFRGQTAVRQAMHAAFLYHARAAGLDMGIVDAGQLAIYAELDPELREHVEDVLLNRRPDATERLIELAERLRGTLETTGPKADLAWRDEPVAARLSHALVNGLDQYAEEDAAEALAELGDPLAVIEGPLMDGMNRVGDLFGAGQMFLPQVVKSARVMKKAVAWLTPYIEEAQAQSGSSTLQPGIVMATVQGDVHDIGKNIVGVVLGCNGYRIEDLGVMVSGQTILDTARAGQADLIGLSGLITPSLDQMVNVASEMERQGFDTPLLIGGATTSRLHTALRIDPVYSGPVVHVLDASRSVGVVEQLTNPRQRAAFAASIKAEYADLRHSHEDRGRKRELLSLAEARARHFPFDPAEADIARPRHPELQTVDIPITDLVPYIDWTPFFHAWEMRGIWPAILNDPGKGKAARSLLADGQARLETLIRDGGLDVRGAVAIFPAASEDETILVYTDESRTAVRAKFPLLRQQEPKGASTRQLCLSDWIAPAHSDVADWLGCFAVTAGLGVPELSSELKVAHDDYGAIMVQVLADRLAEAAAEWLHLKARTCWWGYAEDEALDNADLIAERYRGIRPAPGYPACPDHTSKRIIFALLEAEARAGMSLSETCAMWPAASVSGFWFAHPQARYFTVGRIGHDQLESVAAVSGMDRAEAEGWLRPNLTR</sequence>
<dbReference type="InterPro" id="IPR036724">
    <property type="entry name" value="Cobalamin-bd_sf"/>
</dbReference>
<dbReference type="Gene3D" id="1.10.1240.10">
    <property type="entry name" value="Methionine synthase domain"/>
    <property type="match status" value="1"/>
</dbReference>
<feature type="domain" description="AdoMet activation" evidence="27">
    <location>
        <begin position="897"/>
        <end position="1225"/>
    </location>
</feature>
<dbReference type="GO" id="GO:0008270">
    <property type="term" value="F:zinc ion binding"/>
    <property type="evidence" value="ECO:0007669"/>
    <property type="project" value="UniProtKB-UniRule"/>
</dbReference>
<dbReference type="SUPFAM" id="SSF47644">
    <property type="entry name" value="Methionine synthase domain"/>
    <property type="match status" value="1"/>
</dbReference>
<dbReference type="InterPro" id="IPR000489">
    <property type="entry name" value="Pterin-binding_dom"/>
</dbReference>
<dbReference type="Pfam" id="PF02607">
    <property type="entry name" value="B12-binding_2"/>
    <property type="match status" value="1"/>
</dbReference>
<evidence type="ECO:0000259" key="26">
    <source>
        <dbReference type="PROSITE" id="PS50972"/>
    </source>
</evidence>
<dbReference type="EC" id="2.1.1.13" evidence="6 20"/>
<dbReference type="InterPro" id="IPR033706">
    <property type="entry name" value="Met_synthase_B12-bd"/>
</dbReference>
<dbReference type="InterPro" id="IPR006158">
    <property type="entry name" value="Cobalamin-bd"/>
</dbReference>
<dbReference type="PROSITE" id="PS50970">
    <property type="entry name" value="HCY"/>
    <property type="match status" value="1"/>
</dbReference>
<dbReference type="InterPro" id="IPR037010">
    <property type="entry name" value="VitB12-dep_Met_synth_activ_sf"/>
</dbReference>